<reference evidence="6" key="1">
    <citation type="submission" date="2021-06" db="EMBL/GenBank/DDBJ databases">
        <authorList>
            <person name="Hodson N. C."/>
            <person name="Mongue J. A."/>
            <person name="Jaron S. K."/>
        </authorList>
    </citation>
    <scope>NUCLEOTIDE SEQUENCE</scope>
</reference>
<dbReference type="Pfam" id="PF01607">
    <property type="entry name" value="CBM_14"/>
    <property type="match status" value="3"/>
</dbReference>
<proteinExistence type="predicted"/>
<protein>
    <recommendedName>
        <fullName evidence="5">Chitin-binding type-2 domain-containing protein</fullName>
    </recommendedName>
</protein>
<dbReference type="GO" id="GO:0005576">
    <property type="term" value="C:extracellular region"/>
    <property type="evidence" value="ECO:0007669"/>
    <property type="project" value="InterPro"/>
</dbReference>
<evidence type="ECO:0000313" key="7">
    <source>
        <dbReference type="Proteomes" id="UP000708208"/>
    </source>
</evidence>
<dbReference type="AlphaFoldDB" id="A0A8J2L0J0"/>
<comment type="caution">
    <text evidence="6">The sequence shown here is derived from an EMBL/GenBank/DDBJ whole genome shotgun (WGS) entry which is preliminary data.</text>
</comment>
<dbReference type="OrthoDB" id="9987187at2759"/>
<feature type="domain" description="Chitin-binding type-2" evidence="5">
    <location>
        <begin position="185"/>
        <end position="243"/>
    </location>
</feature>
<dbReference type="InterPro" id="IPR002557">
    <property type="entry name" value="Chitin-bd_dom"/>
</dbReference>
<evidence type="ECO:0000256" key="1">
    <source>
        <dbReference type="ARBA" id="ARBA00022669"/>
    </source>
</evidence>
<feature type="domain" description="Chitin-binding type-2" evidence="5">
    <location>
        <begin position="93"/>
        <end position="149"/>
    </location>
</feature>
<dbReference type="EMBL" id="CAJVCH010527791">
    <property type="protein sequence ID" value="CAG7822910.1"/>
    <property type="molecule type" value="Genomic_DNA"/>
</dbReference>
<feature type="region of interest" description="Disordered" evidence="3">
    <location>
        <begin position="244"/>
        <end position="302"/>
    </location>
</feature>
<dbReference type="PROSITE" id="PS50940">
    <property type="entry name" value="CHIT_BIND_II"/>
    <property type="match status" value="3"/>
</dbReference>
<feature type="domain" description="Chitin-binding type-2" evidence="5">
    <location>
        <begin position="18"/>
        <end position="74"/>
    </location>
</feature>
<dbReference type="InterPro" id="IPR051940">
    <property type="entry name" value="Chitin_bind-dev_reg"/>
</dbReference>
<organism evidence="6 7">
    <name type="scientific">Allacma fusca</name>
    <dbReference type="NCBI Taxonomy" id="39272"/>
    <lineage>
        <taxon>Eukaryota</taxon>
        <taxon>Metazoa</taxon>
        <taxon>Ecdysozoa</taxon>
        <taxon>Arthropoda</taxon>
        <taxon>Hexapoda</taxon>
        <taxon>Collembola</taxon>
        <taxon>Symphypleona</taxon>
        <taxon>Sminthuridae</taxon>
        <taxon>Allacma</taxon>
    </lineage>
</organism>
<evidence type="ECO:0000256" key="3">
    <source>
        <dbReference type="SAM" id="MobiDB-lite"/>
    </source>
</evidence>
<keyword evidence="1" id="KW-0147">Chitin-binding</keyword>
<feature type="compositionally biased region" description="Low complexity" evidence="3">
    <location>
        <begin position="256"/>
        <end position="302"/>
    </location>
</feature>
<feature type="non-terminal residue" evidence="6">
    <location>
        <position position="1"/>
    </location>
</feature>
<feature type="compositionally biased region" description="Low complexity" evidence="3">
    <location>
        <begin position="158"/>
        <end position="176"/>
    </location>
</feature>
<gene>
    <name evidence="6" type="ORF">AFUS01_LOCUS33152</name>
</gene>
<keyword evidence="7" id="KW-1185">Reference proteome</keyword>
<keyword evidence="2" id="KW-1015">Disulfide bond</keyword>
<dbReference type="PANTHER" id="PTHR23301:SF0">
    <property type="entry name" value="CHITIN-BINDING TYPE-2 DOMAIN-CONTAINING PROTEIN-RELATED"/>
    <property type="match status" value="1"/>
</dbReference>
<sequence>MYSKYFLLLAIAIHASSGFECPNYLQGEYADVEDCASYYRCQNGIAYGHECPEGLYFNQEELTCDWPQNVDCGHHHGAIPGTKRDLGLYLPGIAFCFGRLDGEYRYPEDCGKFYHCSNELTYLKDCPSILHFSEITRRCEWPHEANCTGGSIPIPSTTAIPTTSTTTVPTRPVTSPFETTQSSENFTCEDKECGRYPDPGDCSAYYICGENKTHVGHKQCPDGLLFNPIILDCDLPENVNCNGTSSTTPGFTEPDTTATSTSAASTGTTPDESNPSTPGESTTTPTPSNTTTAQPTTPGDAG</sequence>
<dbReference type="PANTHER" id="PTHR23301">
    <property type="entry name" value="CHITIN BINDING PERITROPHIN-A"/>
    <property type="match status" value="1"/>
</dbReference>
<feature type="chain" id="PRO_5035147224" description="Chitin-binding type-2 domain-containing protein" evidence="4">
    <location>
        <begin position="19"/>
        <end position="302"/>
    </location>
</feature>
<evidence type="ECO:0000313" key="6">
    <source>
        <dbReference type="EMBL" id="CAG7822910.1"/>
    </source>
</evidence>
<evidence type="ECO:0000256" key="4">
    <source>
        <dbReference type="SAM" id="SignalP"/>
    </source>
</evidence>
<dbReference type="GO" id="GO:0008061">
    <property type="term" value="F:chitin binding"/>
    <property type="evidence" value="ECO:0007669"/>
    <property type="project" value="UniProtKB-KW"/>
</dbReference>
<evidence type="ECO:0000259" key="5">
    <source>
        <dbReference type="PROSITE" id="PS50940"/>
    </source>
</evidence>
<accession>A0A8J2L0J0</accession>
<feature type="signal peptide" evidence="4">
    <location>
        <begin position="1"/>
        <end position="18"/>
    </location>
</feature>
<keyword evidence="4" id="KW-0732">Signal</keyword>
<feature type="region of interest" description="Disordered" evidence="3">
    <location>
        <begin position="158"/>
        <end position="180"/>
    </location>
</feature>
<dbReference type="SMART" id="SM00494">
    <property type="entry name" value="ChtBD2"/>
    <property type="match status" value="3"/>
</dbReference>
<dbReference type="Proteomes" id="UP000708208">
    <property type="component" value="Unassembled WGS sequence"/>
</dbReference>
<name>A0A8J2L0J0_9HEXA</name>
<evidence type="ECO:0000256" key="2">
    <source>
        <dbReference type="ARBA" id="ARBA00023157"/>
    </source>
</evidence>